<accession>A0ABV0WFG6</accession>
<evidence type="ECO:0000313" key="1">
    <source>
        <dbReference type="EMBL" id="MEQ2268171.1"/>
    </source>
</evidence>
<dbReference type="Proteomes" id="UP001444071">
    <property type="component" value="Unassembled WGS sequence"/>
</dbReference>
<evidence type="ECO:0000313" key="2">
    <source>
        <dbReference type="Proteomes" id="UP001444071"/>
    </source>
</evidence>
<proteinExistence type="predicted"/>
<keyword evidence="2" id="KW-1185">Reference proteome</keyword>
<organism evidence="1 2">
    <name type="scientific">Xenotaenia resolanae</name>
    <dbReference type="NCBI Taxonomy" id="208358"/>
    <lineage>
        <taxon>Eukaryota</taxon>
        <taxon>Metazoa</taxon>
        <taxon>Chordata</taxon>
        <taxon>Craniata</taxon>
        <taxon>Vertebrata</taxon>
        <taxon>Euteleostomi</taxon>
        <taxon>Actinopterygii</taxon>
        <taxon>Neopterygii</taxon>
        <taxon>Teleostei</taxon>
        <taxon>Neoteleostei</taxon>
        <taxon>Acanthomorphata</taxon>
        <taxon>Ovalentaria</taxon>
        <taxon>Atherinomorphae</taxon>
        <taxon>Cyprinodontiformes</taxon>
        <taxon>Goodeidae</taxon>
        <taxon>Xenotaenia</taxon>
    </lineage>
</organism>
<name>A0ABV0WFG6_9TELE</name>
<protein>
    <recommendedName>
        <fullName evidence="3">Secreted protein</fullName>
    </recommendedName>
</protein>
<sequence length="142" mass="15663">MTSSCVMLKLSNQETSVSVYVSLLLCAQVLSRLSYFPAAAVHARPCTLLSLVRVAQVCAQRWSSCRAGSSQYAAVRFSPESIQCPSEIRSRARVPDSSCTYAEWNCLSHRSGASRSTSPVSEQHQQATRYTVTHMRHVHAPD</sequence>
<gene>
    <name evidence="1" type="ORF">XENORESO_016651</name>
</gene>
<comment type="caution">
    <text evidence="1">The sequence shown here is derived from an EMBL/GenBank/DDBJ whole genome shotgun (WGS) entry which is preliminary data.</text>
</comment>
<evidence type="ECO:0008006" key="3">
    <source>
        <dbReference type="Google" id="ProtNLM"/>
    </source>
</evidence>
<reference evidence="1 2" key="1">
    <citation type="submission" date="2021-06" db="EMBL/GenBank/DDBJ databases">
        <authorList>
            <person name="Palmer J.M."/>
        </authorList>
    </citation>
    <scope>NUCLEOTIDE SEQUENCE [LARGE SCALE GENOMIC DNA]</scope>
    <source>
        <strain evidence="1 2">XR_2019</strain>
        <tissue evidence="1">Muscle</tissue>
    </source>
</reference>
<dbReference type="EMBL" id="JAHRIM010045576">
    <property type="protein sequence ID" value="MEQ2268171.1"/>
    <property type="molecule type" value="Genomic_DNA"/>
</dbReference>